<dbReference type="Proteomes" id="UP000239549">
    <property type="component" value="Unassembled WGS sequence"/>
</dbReference>
<feature type="transmembrane region" description="Helical" evidence="1">
    <location>
        <begin position="30"/>
        <end position="50"/>
    </location>
</feature>
<reference evidence="3" key="1">
    <citation type="submission" date="2018-02" db="EMBL/GenBank/DDBJ databases">
        <title>Genome sequence of Desulfocucumis palustris strain NAW-5.</title>
        <authorList>
            <person name="Watanabe M."/>
            <person name="Kojima H."/>
            <person name="Fukui M."/>
        </authorList>
    </citation>
    <scope>NUCLEOTIDE SEQUENCE [LARGE SCALE GENOMIC DNA]</scope>
    <source>
        <strain evidence="3">NAW-5</strain>
    </source>
</reference>
<keyword evidence="1" id="KW-1133">Transmembrane helix</keyword>
<sequence>MAVHSAKAGAAGIKPASKISKRLIKCFKELILTLLSKLIFTFNSTVLWALDSYHNLLFYYLVALFVIQIPIIFNARLVGYNP</sequence>
<evidence type="ECO:0000256" key="1">
    <source>
        <dbReference type="SAM" id="Phobius"/>
    </source>
</evidence>
<dbReference type="AlphaFoldDB" id="A0A2L2XL33"/>
<comment type="caution">
    <text evidence="2">The sequence shown here is derived from an EMBL/GenBank/DDBJ whole genome shotgun (WGS) entry which is preliminary data.</text>
</comment>
<feature type="transmembrane region" description="Helical" evidence="1">
    <location>
        <begin position="56"/>
        <end position="78"/>
    </location>
</feature>
<dbReference type="EMBL" id="BFAV01000155">
    <property type="protein sequence ID" value="GBF35006.1"/>
    <property type="molecule type" value="Genomic_DNA"/>
</dbReference>
<evidence type="ECO:0000313" key="2">
    <source>
        <dbReference type="EMBL" id="GBF35006.1"/>
    </source>
</evidence>
<keyword evidence="1" id="KW-0472">Membrane</keyword>
<accession>A0A2L2XL33</accession>
<protein>
    <submittedName>
        <fullName evidence="2">Uncharacterized protein</fullName>
    </submittedName>
</protein>
<keyword evidence="1" id="KW-0812">Transmembrane</keyword>
<evidence type="ECO:0000313" key="3">
    <source>
        <dbReference type="Proteomes" id="UP000239549"/>
    </source>
</evidence>
<organism evidence="2 3">
    <name type="scientific">Desulfocucumis palustris</name>
    <dbReference type="NCBI Taxonomy" id="1898651"/>
    <lineage>
        <taxon>Bacteria</taxon>
        <taxon>Bacillati</taxon>
        <taxon>Bacillota</taxon>
        <taxon>Clostridia</taxon>
        <taxon>Eubacteriales</taxon>
        <taxon>Desulfocucumaceae</taxon>
        <taxon>Desulfocucumis</taxon>
    </lineage>
</organism>
<proteinExistence type="predicted"/>
<name>A0A2L2XL33_9FIRM</name>
<keyword evidence="3" id="KW-1185">Reference proteome</keyword>
<gene>
    <name evidence="2" type="ORF">DCCM_4127</name>
</gene>